<evidence type="ECO:0000256" key="1">
    <source>
        <dbReference type="ARBA" id="ARBA00004450"/>
    </source>
</evidence>
<dbReference type="FunFam" id="1.10.1070.11:FF:000016">
    <property type="entry name" value="PIK1p Phosphatidylinositol 4-kinase"/>
    <property type="match status" value="1"/>
</dbReference>
<gene>
    <name evidence="10" type="ORF">CRE_17093</name>
</gene>
<evidence type="ECO:0000256" key="7">
    <source>
        <dbReference type="ARBA" id="ARBA00039877"/>
    </source>
</evidence>
<feature type="region of interest" description="Disordered" evidence="8">
    <location>
        <begin position="1"/>
        <end position="44"/>
    </location>
</feature>
<evidence type="ECO:0000256" key="3">
    <source>
        <dbReference type="ARBA" id="ARBA00022679"/>
    </source>
</evidence>
<dbReference type="InterPro" id="IPR049160">
    <property type="entry name" value="PI4KB-PIK1_PIK"/>
</dbReference>
<evidence type="ECO:0000259" key="9">
    <source>
        <dbReference type="PROSITE" id="PS50290"/>
    </source>
</evidence>
<dbReference type="Gene3D" id="3.30.1010.10">
    <property type="entry name" value="Phosphatidylinositol 3-kinase Catalytic Subunit, Chain A, domain 4"/>
    <property type="match status" value="1"/>
</dbReference>
<dbReference type="GO" id="GO:0110011">
    <property type="term" value="P:regulation of basement membrane organization"/>
    <property type="evidence" value="ECO:0007669"/>
    <property type="project" value="EnsemblMetazoa"/>
</dbReference>
<dbReference type="InterPro" id="IPR057754">
    <property type="entry name" value="PI4-kinase_beta/PIK1_cat"/>
</dbReference>
<dbReference type="InterPro" id="IPR011009">
    <property type="entry name" value="Kinase-like_dom_sf"/>
</dbReference>
<dbReference type="GO" id="GO:0030867">
    <property type="term" value="C:rough endoplasmic reticulum membrane"/>
    <property type="evidence" value="ECO:0007669"/>
    <property type="project" value="UniProtKB-SubCell"/>
</dbReference>
<dbReference type="GO" id="GO:0048015">
    <property type="term" value="P:phosphatidylinositol-mediated signaling"/>
    <property type="evidence" value="ECO:0007669"/>
    <property type="project" value="TreeGrafter"/>
</dbReference>
<reference evidence="10" key="1">
    <citation type="submission" date="2007-07" db="EMBL/GenBank/DDBJ databases">
        <title>PCAP assembly of the Caenorhabditis remanei genome.</title>
        <authorList>
            <consortium name="The Caenorhabditis remanei Sequencing Consortium"/>
            <person name="Wilson R.K."/>
        </authorList>
    </citation>
    <scope>NUCLEOTIDE SEQUENCE [LARGE SCALE GENOMIC DNA]</scope>
    <source>
        <strain evidence="10">PB4641</strain>
    </source>
</reference>
<dbReference type="PANTHER" id="PTHR10048:SF22">
    <property type="entry name" value="PHOSPHATIDYLINOSITOL 4-KINASE BETA"/>
    <property type="match status" value="1"/>
</dbReference>
<dbReference type="Proteomes" id="UP000008281">
    <property type="component" value="Unassembled WGS sequence"/>
</dbReference>
<dbReference type="InParanoid" id="E3MA40"/>
<keyword evidence="3" id="KW-0808">Transferase</keyword>
<evidence type="ECO:0000256" key="4">
    <source>
        <dbReference type="ARBA" id="ARBA00022777"/>
    </source>
</evidence>
<dbReference type="AlphaFoldDB" id="E3MA40"/>
<comment type="subcellular location">
    <subcellularLocation>
        <location evidence="1">Mitochondrion outer membrane</location>
        <topology evidence="1">Peripheral membrane protein</topology>
    </subcellularLocation>
    <subcellularLocation>
        <location evidence="6">Rough endoplasmic reticulum membrane</location>
        <topology evidence="6">Peripheral membrane protein</topology>
    </subcellularLocation>
</comment>
<dbReference type="eggNOG" id="KOG0903">
    <property type="taxonomic scope" value="Eukaryota"/>
</dbReference>
<dbReference type="EMBL" id="DS268431">
    <property type="protein sequence ID" value="EFO96804.1"/>
    <property type="molecule type" value="Genomic_DNA"/>
</dbReference>
<evidence type="ECO:0000256" key="5">
    <source>
        <dbReference type="ARBA" id="ARBA00036767"/>
    </source>
</evidence>
<sequence length="687" mass="78118">MKSENDVEYTIKQPDLKDASVPNAENAGKSTDEMITAPDDDIEKEDDGEIEIGKENSIKPTHDRQSWTIRLLSSDSFDASMAVEYLNSIQDKPSLTFLGNQYSTTVPHSFISTISGKRLFDLPEKDLDFYLPQLMYLYVTKVDAASVSHAYIEERHKNDAQFTVLCIWLLNCFTRNVPNKYENHALMLKSLLSKTNSPGSSIESMNILSLDRLEETNWTVGSTYGKYNGNFYHSEVQSQSTALNATLDSYEKPRYGPISSQILTNQQNFIGRLVFIGVKLTQQHLFSSKQEKTIALQSELNMLNSMLPTAVWIPFDFENTIFNICVDESAVLNSKDKVPYVFFAEVVRSSPHYNNVKTPASLDQKMKRSQSESILLKNKSYHDSTDPSIAVFAESWAEKKSRIRGSSRYENHQKWDLIPVIVKTGDDLSQEAFAQQLLFTFKDLWQEEGVPLYLRPYKIVCIGSDAGLIEPVLDTLSLHQIKRHLTNLFRMNGNPATPLLKHHFENVFGPVNSETYVNAQKNFIQSTAAYSLVSYYLQLKDRHNGNILLDMEGHLIHIDYGFLLSSSPRNLGFETAPFKLTTEIIDVMGGIDSDMFLYFKSLLLRGLMAARKHHRRIVSLAEIMSSGSKMQCFRAGAETVRALEARFHVSSTDEQLQQLVDTLVEGSRDSYTTRFYDSFQYYTNGIH</sequence>
<evidence type="ECO:0000313" key="11">
    <source>
        <dbReference type="Proteomes" id="UP000008281"/>
    </source>
</evidence>
<dbReference type="InterPro" id="IPR036940">
    <property type="entry name" value="PI3/4_kinase_cat_sf"/>
</dbReference>
<dbReference type="InterPro" id="IPR000403">
    <property type="entry name" value="PI3/4_kinase_cat_dom"/>
</dbReference>
<comment type="catalytic activity">
    <reaction evidence="5">
        <text>a 1,2-diacyl-sn-glycero-3-phospho-(1D-myo-inositol) + ATP = a 1,2-diacyl-sn-glycero-3-phospho-(1D-myo-inositol 4-phosphate) + ADP + H(+)</text>
        <dbReference type="Rhea" id="RHEA:19877"/>
        <dbReference type="ChEBI" id="CHEBI:15378"/>
        <dbReference type="ChEBI" id="CHEBI:30616"/>
        <dbReference type="ChEBI" id="CHEBI:57880"/>
        <dbReference type="ChEBI" id="CHEBI:58178"/>
        <dbReference type="ChEBI" id="CHEBI:456216"/>
        <dbReference type="EC" id="2.7.1.67"/>
    </reaction>
    <physiologicalReaction direction="left-to-right" evidence="5">
        <dbReference type="Rhea" id="RHEA:19878"/>
    </physiologicalReaction>
</comment>
<dbReference type="GO" id="GO:0046854">
    <property type="term" value="P:phosphatidylinositol phosphate biosynthetic process"/>
    <property type="evidence" value="ECO:0007669"/>
    <property type="project" value="InterPro"/>
</dbReference>
<name>E3MA40_CAERE</name>
<keyword evidence="11" id="KW-1185">Reference proteome</keyword>
<dbReference type="OMA" id="TEIIDVM"/>
<dbReference type="CDD" id="cd05168">
    <property type="entry name" value="PI4Kc_III_beta"/>
    <property type="match status" value="1"/>
</dbReference>
<dbReference type="SUPFAM" id="SSF56112">
    <property type="entry name" value="Protein kinase-like (PK-like)"/>
    <property type="match status" value="1"/>
</dbReference>
<dbReference type="PANTHER" id="PTHR10048">
    <property type="entry name" value="PHOSPHATIDYLINOSITOL KINASE"/>
    <property type="match status" value="1"/>
</dbReference>
<dbReference type="Pfam" id="PF00454">
    <property type="entry name" value="PI3_PI4_kinase"/>
    <property type="match status" value="1"/>
</dbReference>
<keyword evidence="4" id="KW-0418">Kinase</keyword>
<dbReference type="SMART" id="SM00146">
    <property type="entry name" value="PI3Kc"/>
    <property type="match status" value="1"/>
</dbReference>
<dbReference type="EC" id="2.7.1.67" evidence="2"/>
<dbReference type="PROSITE" id="PS50290">
    <property type="entry name" value="PI3_4_KINASE_3"/>
    <property type="match status" value="1"/>
</dbReference>
<evidence type="ECO:0000256" key="2">
    <source>
        <dbReference type="ARBA" id="ARBA00012169"/>
    </source>
</evidence>
<dbReference type="GO" id="GO:0004430">
    <property type="term" value="F:1-phosphatidylinositol 4-kinase activity"/>
    <property type="evidence" value="ECO:0007669"/>
    <property type="project" value="UniProtKB-EC"/>
</dbReference>
<evidence type="ECO:0000256" key="6">
    <source>
        <dbReference type="ARBA" id="ARBA00037860"/>
    </source>
</evidence>
<feature type="domain" description="PI3K/PI4K catalytic" evidence="9">
    <location>
        <begin position="385"/>
        <end position="672"/>
    </location>
</feature>
<evidence type="ECO:0000313" key="10">
    <source>
        <dbReference type="EMBL" id="EFO96804.1"/>
    </source>
</evidence>
<dbReference type="Pfam" id="PF21245">
    <property type="entry name" value="PI4KB-PIK1_PIK"/>
    <property type="match status" value="1"/>
</dbReference>
<organism evidence="11">
    <name type="scientific">Caenorhabditis remanei</name>
    <name type="common">Caenorhabditis vulgaris</name>
    <dbReference type="NCBI Taxonomy" id="31234"/>
    <lineage>
        <taxon>Eukaryota</taxon>
        <taxon>Metazoa</taxon>
        <taxon>Ecdysozoa</taxon>
        <taxon>Nematoda</taxon>
        <taxon>Chromadorea</taxon>
        <taxon>Rhabditida</taxon>
        <taxon>Rhabditina</taxon>
        <taxon>Rhabditomorpha</taxon>
        <taxon>Rhabditoidea</taxon>
        <taxon>Rhabditidae</taxon>
        <taxon>Peloderinae</taxon>
        <taxon>Caenorhabditis</taxon>
    </lineage>
</organism>
<dbReference type="OrthoDB" id="10264149at2759"/>
<dbReference type="InterPro" id="IPR015433">
    <property type="entry name" value="PI3/4_kinase"/>
</dbReference>
<accession>E3MA40</accession>
<dbReference type="HOGENOM" id="CLU_002446_6_0_1"/>
<dbReference type="GO" id="GO:0005741">
    <property type="term" value="C:mitochondrial outer membrane"/>
    <property type="evidence" value="ECO:0007669"/>
    <property type="project" value="UniProtKB-SubCell"/>
</dbReference>
<dbReference type="STRING" id="31234.E3MA40"/>
<protein>
    <recommendedName>
        <fullName evidence="7">Phosphatidylinositol 4-kinase beta</fullName>
        <ecNumber evidence="2">2.7.1.67</ecNumber>
    </recommendedName>
</protein>
<dbReference type="FunCoup" id="E3MA40">
    <property type="interactions" value="2960"/>
</dbReference>
<proteinExistence type="predicted"/>
<dbReference type="Gene3D" id="1.10.1070.11">
    <property type="entry name" value="Phosphatidylinositol 3-/4-kinase, catalytic domain"/>
    <property type="match status" value="1"/>
</dbReference>
<evidence type="ECO:0000256" key="8">
    <source>
        <dbReference type="SAM" id="MobiDB-lite"/>
    </source>
</evidence>